<evidence type="ECO:0000313" key="7">
    <source>
        <dbReference type="EMBL" id="RMZ74017.1"/>
    </source>
</evidence>
<sequence length="526" mass="59796">MPRSKSSVAVSTAVMASQEEPVQPTYRGYGTFALQHPARQQRRHSWHTRPCMQEAENFQVLVCTSAYMYMEKKRKDTNCEFQLRNFLAELNCRLDLLEDYGHLKYDAGVEYAYNTLLAVRESCSKISDGAIEAGRRQASVFVETLEERYVDAMEKKETLGEKVLEGIVLMDSYLTEFETRAFALRDGSIGSYAQEVYEGGLRKMDEGIEIAKGVVDGGLDKARRARETIEIRVEHAVQRALARAKAHGLIHYDDLPEPWRVNPHILKGYRFKEGKWACVRSIFGLHNELINIWTHLLGFIMVLAIAFYFYPSSTNFSMSTKADIFIAAVFFFAACKCLACSTIWHTMNSISHQTLLERFACVDYTGISLLVAASIMTTEYAAFYCEPVSRWSYMCITALLGIGGVILPWHPTFNRADMAWLRVVFYCSLALTGFLPFGQLAYTRGIEWAQYFYAPVTKSLLVYVTGACLYASKTPERFFPGFFDYVGCSHNIWHVAVLGGIIFHYMAMQTMFTQALTRAQTSCLLY</sequence>
<keyword evidence="8" id="KW-1185">Reference proteome</keyword>
<feature type="binding site" evidence="5">
    <location>
        <position position="494"/>
    </location>
    <ligand>
        <name>Zn(2+)</name>
        <dbReference type="ChEBI" id="CHEBI:29105"/>
    </ligand>
</feature>
<proteinExistence type="predicted"/>
<evidence type="ECO:0000256" key="5">
    <source>
        <dbReference type="PIRSR" id="PIRSR604254-1"/>
    </source>
</evidence>
<evidence type="ECO:0000256" key="1">
    <source>
        <dbReference type="ARBA" id="ARBA00004141"/>
    </source>
</evidence>
<gene>
    <name evidence="7" type="ORF">GMOD_00004838</name>
</gene>
<evidence type="ECO:0000256" key="2">
    <source>
        <dbReference type="ARBA" id="ARBA00022692"/>
    </source>
</evidence>
<feature type="transmembrane region" description="Helical" evidence="6">
    <location>
        <begin position="364"/>
        <end position="384"/>
    </location>
</feature>
<comment type="subcellular location">
    <subcellularLocation>
        <location evidence="1">Membrane</location>
        <topology evidence="1">Multi-pass membrane protein</topology>
    </subcellularLocation>
</comment>
<feature type="transmembrane region" description="Helical" evidence="6">
    <location>
        <begin position="423"/>
        <end position="442"/>
    </location>
</feature>
<dbReference type="PANTHER" id="PTHR20855">
    <property type="entry name" value="ADIPOR/PROGESTIN RECEPTOR-RELATED"/>
    <property type="match status" value="1"/>
</dbReference>
<dbReference type="GO" id="GO:0006882">
    <property type="term" value="P:intracellular zinc ion homeostasis"/>
    <property type="evidence" value="ECO:0007669"/>
    <property type="project" value="TreeGrafter"/>
</dbReference>
<dbReference type="GO" id="GO:0016020">
    <property type="term" value="C:membrane"/>
    <property type="evidence" value="ECO:0007669"/>
    <property type="project" value="UniProtKB-SubCell"/>
</dbReference>
<feature type="binding site" evidence="5">
    <location>
        <position position="345"/>
    </location>
    <ligand>
        <name>Zn(2+)</name>
        <dbReference type="ChEBI" id="CHEBI:29105"/>
    </ligand>
</feature>
<dbReference type="AlphaFoldDB" id="A0A3M7MHT7"/>
<accession>A0A3M7MHT7</accession>
<evidence type="ECO:0000256" key="6">
    <source>
        <dbReference type="SAM" id="Phobius"/>
    </source>
</evidence>
<dbReference type="Pfam" id="PF03006">
    <property type="entry name" value="HlyIII"/>
    <property type="match status" value="1"/>
</dbReference>
<organism evidence="7 8">
    <name type="scientific">Pyrenophora seminiperda CCB06</name>
    <dbReference type="NCBI Taxonomy" id="1302712"/>
    <lineage>
        <taxon>Eukaryota</taxon>
        <taxon>Fungi</taxon>
        <taxon>Dikarya</taxon>
        <taxon>Ascomycota</taxon>
        <taxon>Pezizomycotina</taxon>
        <taxon>Dothideomycetes</taxon>
        <taxon>Pleosporomycetidae</taxon>
        <taxon>Pleosporales</taxon>
        <taxon>Pleosporineae</taxon>
        <taxon>Pleosporaceae</taxon>
        <taxon>Pyrenophora</taxon>
    </lineage>
</organism>
<reference evidence="7 8" key="1">
    <citation type="journal article" date="2014" name="PLoS ONE">
        <title>De novo Genome Assembly of the Fungal Plant Pathogen Pyrenophora semeniperda.</title>
        <authorList>
            <person name="Soliai M.M."/>
            <person name="Meyer S.E."/>
            <person name="Udall J.A."/>
            <person name="Elzinga D.E."/>
            <person name="Hermansen R.A."/>
            <person name="Bodily P.M."/>
            <person name="Hart A.A."/>
            <person name="Coleman C.E."/>
        </authorList>
    </citation>
    <scope>NUCLEOTIDE SEQUENCE [LARGE SCALE GENOMIC DNA]</scope>
    <source>
        <strain evidence="7 8">CCB06</strain>
        <tissue evidence="7">Mycelium</tissue>
    </source>
</reference>
<dbReference type="GO" id="GO:0038023">
    <property type="term" value="F:signaling receptor activity"/>
    <property type="evidence" value="ECO:0007669"/>
    <property type="project" value="TreeGrafter"/>
</dbReference>
<dbReference type="Proteomes" id="UP000265663">
    <property type="component" value="Unassembled WGS sequence"/>
</dbReference>
<keyword evidence="4 6" id="KW-0472">Membrane</keyword>
<feature type="transmembrane region" description="Helical" evidence="6">
    <location>
        <begin position="292"/>
        <end position="310"/>
    </location>
</feature>
<feature type="transmembrane region" description="Helical" evidence="6">
    <location>
        <begin position="391"/>
        <end position="411"/>
    </location>
</feature>
<feature type="transmembrane region" description="Helical" evidence="6">
    <location>
        <begin position="451"/>
        <end position="472"/>
    </location>
</feature>
<evidence type="ECO:0000256" key="3">
    <source>
        <dbReference type="ARBA" id="ARBA00022989"/>
    </source>
</evidence>
<keyword evidence="3 6" id="KW-1133">Transmembrane helix</keyword>
<dbReference type="InterPro" id="IPR004254">
    <property type="entry name" value="AdipoR/HlyIII-related"/>
</dbReference>
<dbReference type="OrthoDB" id="5585746at2759"/>
<keyword evidence="5" id="KW-0862">Zinc</keyword>
<dbReference type="EMBL" id="KE747843">
    <property type="protein sequence ID" value="RMZ74017.1"/>
    <property type="molecule type" value="Genomic_DNA"/>
</dbReference>
<feature type="transmembrane region" description="Helical" evidence="6">
    <location>
        <begin position="492"/>
        <end position="508"/>
    </location>
</feature>
<evidence type="ECO:0000313" key="8">
    <source>
        <dbReference type="Proteomes" id="UP000265663"/>
    </source>
</evidence>
<keyword evidence="2 6" id="KW-0812">Transmembrane</keyword>
<dbReference type="GO" id="GO:0046872">
    <property type="term" value="F:metal ion binding"/>
    <property type="evidence" value="ECO:0007669"/>
    <property type="project" value="UniProtKB-KW"/>
</dbReference>
<name>A0A3M7MHT7_9PLEO</name>
<protein>
    <submittedName>
        <fullName evidence="7">Izh family channel</fullName>
    </submittedName>
</protein>
<feature type="transmembrane region" description="Helical" evidence="6">
    <location>
        <begin position="322"/>
        <end position="344"/>
    </location>
</feature>
<feature type="binding site" evidence="5">
    <location>
        <position position="490"/>
    </location>
    <ligand>
        <name>Zn(2+)</name>
        <dbReference type="ChEBI" id="CHEBI:29105"/>
    </ligand>
</feature>
<dbReference type="PANTHER" id="PTHR20855:SF97">
    <property type="entry name" value="ADIPOR-LIKE RECEPTOR IZH3-RELATED"/>
    <property type="match status" value="1"/>
</dbReference>
<evidence type="ECO:0000256" key="4">
    <source>
        <dbReference type="ARBA" id="ARBA00023136"/>
    </source>
</evidence>
<keyword evidence="5" id="KW-0479">Metal-binding</keyword>